<name>A0ABD1D6A2_CULPP</name>
<organism evidence="1 2">
    <name type="scientific">Culex pipiens pipiens</name>
    <name type="common">Northern house mosquito</name>
    <dbReference type="NCBI Taxonomy" id="38569"/>
    <lineage>
        <taxon>Eukaryota</taxon>
        <taxon>Metazoa</taxon>
        <taxon>Ecdysozoa</taxon>
        <taxon>Arthropoda</taxon>
        <taxon>Hexapoda</taxon>
        <taxon>Insecta</taxon>
        <taxon>Pterygota</taxon>
        <taxon>Neoptera</taxon>
        <taxon>Endopterygota</taxon>
        <taxon>Diptera</taxon>
        <taxon>Nematocera</taxon>
        <taxon>Culicoidea</taxon>
        <taxon>Culicidae</taxon>
        <taxon>Culicinae</taxon>
        <taxon>Culicini</taxon>
        <taxon>Culex</taxon>
        <taxon>Culex</taxon>
    </lineage>
</organism>
<sequence length="306" mass="34616">MARAVLDEQFCRSCVAAYLHIFVSVHSKAVFVNKPRKNTNSYGGAMDQHPLLLANESIHDSGIIEDVHQESECDTGNEEYGDESNLESNLRRRKGKIISCVENASRLIRRRVPCAGHLMTPRRLWLNKIPTQCDVVIEFPEDAPDDALRWLLNKIKTSPPEGLGLSAMVRAHDSTKRTAFYVTAPMNVLFKAAEEARLPKRLRTDLGGALKEFTKRESHCFAQTKDSEGANTVFTSQERQWLVLQVLQGLRAGVSDLKALQGRAQVEEGQSIVNISIIIVNSYPRHESRVELRNYDEWRERDSAFL</sequence>
<proteinExistence type="predicted"/>
<comment type="caution">
    <text evidence="1">The sequence shown here is derived from an EMBL/GenBank/DDBJ whole genome shotgun (WGS) entry which is preliminary data.</text>
</comment>
<keyword evidence="2" id="KW-1185">Reference proteome</keyword>
<evidence type="ECO:0000313" key="2">
    <source>
        <dbReference type="Proteomes" id="UP001562425"/>
    </source>
</evidence>
<accession>A0ABD1D6A2</accession>
<gene>
    <name evidence="1" type="ORF">pipiens_002909</name>
</gene>
<protein>
    <submittedName>
        <fullName evidence="1">Uncharacterized protein</fullName>
    </submittedName>
</protein>
<feature type="non-terminal residue" evidence="1">
    <location>
        <position position="306"/>
    </location>
</feature>
<dbReference type="AlphaFoldDB" id="A0ABD1D6A2"/>
<dbReference type="EMBL" id="JBEHCU010007285">
    <property type="protein sequence ID" value="KAL1395117.1"/>
    <property type="molecule type" value="Genomic_DNA"/>
</dbReference>
<evidence type="ECO:0000313" key="1">
    <source>
        <dbReference type="EMBL" id="KAL1395117.1"/>
    </source>
</evidence>
<dbReference type="Proteomes" id="UP001562425">
    <property type="component" value="Unassembled WGS sequence"/>
</dbReference>
<reference evidence="1 2" key="1">
    <citation type="submission" date="2024-05" db="EMBL/GenBank/DDBJ databases">
        <title>Culex pipiens pipiens assembly and annotation.</title>
        <authorList>
            <person name="Alout H."/>
            <person name="Durand T."/>
        </authorList>
    </citation>
    <scope>NUCLEOTIDE SEQUENCE [LARGE SCALE GENOMIC DNA]</scope>
    <source>
        <strain evidence="1">HA-2024</strain>
        <tissue evidence="1">Whole body</tissue>
    </source>
</reference>